<dbReference type="Proteomes" id="UP001187682">
    <property type="component" value="Unassembled WGS sequence"/>
</dbReference>
<keyword evidence="4" id="KW-1185">Reference proteome</keyword>
<evidence type="ECO:0000256" key="1">
    <source>
        <dbReference type="SAM" id="SignalP"/>
    </source>
</evidence>
<dbReference type="EMBL" id="ONZQ02000013">
    <property type="protein sequence ID" value="SPO05604.1"/>
    <property type="molecule type" value="Genomic_DNA"/>
</dbReference>
<organism evidence="3 4">
    <name type="scientific">Cephalotrichum gorgonifer</name>
    <dbReference type="NCBI Taxonomy" id="2041049"/>
    <lineage>
        <taxon>Eukaryota</taxon>
        <taxon>Fungi</taxon>
        <taxon>Dikarya</taxon>
        <taxon>Ascomycota</taxon>
        <taxon>Pezizomycotina</taxon>
        <taxon>Sordariomycetes</taxon>
        <taxon>Hypocreomycetidae</taxon>
        <taxon>Microascales</taxon>
        <taxon>Microascaceae</taxon>
        <taxon>Cephalotrichum</taxon>
    </lineage>
</organism>
<dbReference type="InterPro" id="IPR015920">
    <property type="entry name" value="Cellobiose_DH-like_cyt"/>
</dbReference>
<evidence type="ECO:0000259" key="2">
    <source>
        <dbReference type="Pfam" id="PF16010"/>
    </source>
</evidence>
<accession>A0AAE8N4S8</accession>
<dbReference type="PANTHER" id="PTHR47797">
    <property type="entry name" value="DEHYDROGENASE, PUTATIVE (AFU_ORTHOLOGUE AFUA_8G05805)-RELATED"/>
    <property type="match status" value="1"/>
</dbReference>
<reference evidence="3" key="1">
    <citation type="submission" date="2018-03" db="EMBL/GenBank/DDBJ databases">
        <authorList>
            <person name="Guldener U."/>
        </authorList>
    </citation>
    <scope>NUCLEOTIDE SEQUENCE</scope>
</reference>
<feature type="signal peptide" evidence="1">
    <location>
        <begin position="1"/>
        <end position="16"/>
    </location>
</feature>
<sequence>MKASLIFQSLVGLVMAVPAADSADALVARQSVVTGKYCSPITQLCYNEYTTQGGSTFRVAVSDAAAGTTFDIAVQLLAPAGQGWVGLSFGGSMTYAPLAVGWPNGQSVTGTVRWANGHTMPTVYSGATLKILPDSGTNGTHYMLSAICTGCSSFPRSGSGTKTLNPSGTFRAAWAQNIQRGSVAQPANPASNFNYHQYFNYFDADLGSAKVPAAQFQAAAALA</sequence>
<dbReference type="SUPFAM" id="SSF49344">
    <property type="entry name" value="CBD9-like"/>
    <property type="match status" value="1"/>
</dbReference>
<proteinExistence type="predicted"/>
<gene>
    <name evidence="3" type="ORF">DNG_08291</name>
</gene>
<dbReference type="AlphaFoldDB" id="A0AAE8N4S8"/>
<evidence type="ECO:0000313" key="3">
    <source>
        <dbReference type="EMBL" id="SPO05604.1"/>
    </source>
</evidence>
<comment type="caution">
    <text evidence="3">The sequence shown here is derived from an EMBL/GenBank/DDBJ whole genome shotgun (WGS) entry which is preliminary data.</text>
</comment>
<dbReference type="Pfam" id="PF16010">
    <property type="entry name" value="CDH-cyt"/>
    <property type="match status" value="1"/>
</dbReference>
<feature type="chain" id="PRO_5041991834" description="Cellobiose dehydrogenase-like cytochrome domain-containing protein" evidence="1">
    <location>
        <begin position="17"/>
        <end position="223"/>
    </location>
</feature>
<dbReference type="Gene3D" id="2.60.40.1210">
    <property type="entry name" value="Cellobiose dehydrogenase, cytochrome domain"/>
    <property type="match status" value="1"/>
</dbReference>
<dbReference type="CDD" id="cd09630">
    <property type="entry name" value="CDH_like_cytochrome"/>
    <property type="match status" value="1"/>
</dbReference>
<dbReference type="PANTHER" id="PTHR47797:SF5">
    <property type="entry name" value="CELLOBIOSE DEHYDROGENASE CYTOCHROME DOMAIN-CONTAINING PROTEIN"/>
    <property type="match status" value="1"/>
</dbReference>
<keyword evidence="1" id="KW-0732">Signal</keyword>
<protein>
    <recommendedName>
        <fullName evidence="2">Cellobiose dehydrogenase-like cytochrome domain-containing protein</fullName>
    </recommendedName>
</protein>
<name>A0AAE8N4S8_9PEZI</name>
<feature type="domain" description="Cellobiose dehydrogenase-like cytochrome" evidence="2">
    <location>
        <begin position="37"/>
        <end position="211"/>
    </location>
</feature>
<evidence type="ECO:0000313" key="4">
    <source>
        <dbReference type="Proteomes" id="UP001187682"/>
    </source>
</evidence>